<dbReference type="Pfam" id="PF14759">
    <property type="entry name" value="Reductase_C"/>
    <property type="match status" value="1"/>
</dbReference>
<gene>
    <name evidence="7" type="primary">hcaD_2</name>
    <name evidence="7" type="ORF">Aru02nite_30480</name>
</gene>
<dbReference type="GO" id="GO:0016651">
    <property type="term" value="F:oxidoreductase activity, acting on NAD(P)H"/>
    <property type="evidence" value="ECO:0007669"/>
    <property type="project" value="TreeGrafter"/>
</dbReference>
<feature type="domain" description="FAD/NAD(P)-binding" evidence="5">
    <location>
        <begin position="5"/>
        <end position="297"/>
    </location>
</feature>
<reference evidence="7" key="1">
    <citation type="submission" date="2021-01" db="EMBL/GenBank/DDBJ databases">
        <title>Whole genome shotgun sequence of Actinocatenispora rupis NBRC 107355.</title>
        <authorList>
            <person name="Komaki H."/>
            <person name="Tamura T."/>
        </authorList>
    </citation>
    <scope>NUCLEOTIDE SEQUENCE</scope>
    <source>
        <strain evidence="7">NBRC 107355</strain>
    </source>
</reference>
<evidence type="ECO:0000256" key="4">
    <source>
        <dbReference type="ARBA" id="ARBA00023002"/>
    </source>
</evidence>
<proteinExistence type="predicted"/>
<keyword evidence="8" id="KW-1185">Reference proteome</keyword>
<evidence type="ECO:0000259" key="5">
    <source>
        <dbReference type="Pfam" id="PF07992"/>
    </source>
</evidence>
<dbReference type="InterPro" id="IPR028202">
    <property type="entry name" value="Reductase_C"/>
</dbReference>
<evidence type="ECO:0000256" key="1">
    <source>
        <dbReference type="ARBA" id="ARBA00001974"/>
    </source>
</evidence>
<sequence length="393" mass="40985">MSAGSVLVVGASAAGLATAEALRRKGFTGRLTLLDAEPHRPYDRPPLSKQYLAGDWDADRIRLRTSTVDDALVVGEAAVGLDAATRTVRTATRRTLTADAVVVATGLRPRTLPGRPDLAGVRVLRSLDDATALRAELAAARRVVVVGDGVLAAEIAATARRSGAEVTMAGPQPAPLADQLGPLAAGLLADLHTARGVRLRLGTAVAEVVADRGRATGVRLADGETLPADLVVVAIGALPATDWLAGSGLRIDDGVVCDERCVAAPGIYAAGDVARWYHPGLGRLVRLENRTNATEQGIAVAGAILGADRPYAPVPYMWTDQYDARIQVHGRPAADAEVTVTDGAVADGRFVAVYRHAGRPSAVLGWNMPRQARLRRADVAAAYAGESRPEGAR</sequence>
<evidence type="ECO:0000256" key="3">
    <source>
        <dbReference type="ARBA" id="ARBA00022827"/>
    </source>
</evidence>
<evidence type="ECO:0000256" key="2">
    <source>
        <dbReference type="ARBA" id="ARBA00022630"/>
    </source>
</evidence>
<dbReference type="PANTHER" id="PTHR43557">
    <property type="entry name" value="APOPTOSIS-INDUCING FACTOR 1"/>
    <property type="match status" value="1"/>
</dbReference>
<feature type="domain" description="Reductase C-terminal" evidence="6">
    <location>
        <begin position="316"/>
        <end position="379"/>
    </location>
</feature>
<dbReference type="Gene3D" id="3.30.390.30">
    <property type="match status" value="1"/>
</dbReference>
<comment type="caution">
    <text evidence="7">The sequence shown here is derived from an EMBL/GenBank/DDBJ whole genome shotgun (WGS) entry which is preliminary data.</text>
</comment>
<comment type="cofactor">
    <cofactor evidence="1">
        <name>FAD</name>
        <dbReference type="ChEBI" id="CHEBI:57692"/>
    </cofactor>
</comment>
<keyword evidence="3" id="KW-0274">FAD</keyword>
<dbReference type="SUPFAM" id="SSF51905">
    <property type="entry name" value="FAD/NAD(P)-binding domain"/>
    <property type="match status" value="1"/>
</dbReference>
<dbReference type="EMBL" id="BOMB01000017">
    <property type="protein sequence ID" value="GID12159.1"/>
    <property type="molecule type" value="Genomic_DNA"/>
</dbReference>
<dbReference type="AlphaFoldDB" id="A0A8J3J8N5"/>
<dbReference type="SUPFAM" id="SSF55424">
    <property type="entry name" value="FAD/NAD-linked reductases, dimerisation (C-terminal) domain"/>
    <property type="match status" value="1"/>
</dbReference>
<dbReference type="InterPro" id="IPR050446">
    <property type="entry name" value="FAD-oxidoreductase/Apoptosis"/>
</dbReference>
<dbReference type="Pfam" id="PF07992">
    <property type="entry name" value="Pyr_redox_2"/>
    <property type="match status" value="1"/>
</dbReference>
<dbReference type="InterPro" id="IPR036188">
    <property type="entry name" value="FAD/NAD-bd_sf"/>
</dbReference>
<accession>A0A8J3J8N5</accession>
<organism evidence="7 8">
    <name type="scientific">Actinocatenispora rupis</name>
    <dbReference type="NCBI Taxonomy" id="519421"/>
    <lineage>
        <taxon>Bacteria</taxon>
        <taxon>Bacillati</taxon>
        <taxon>Actinomycetota</taxon>
        <taxon>Actinomycetes</taxon>
        <taxon>Micromonosporales</taxon>
        <taxon>Micromonosporaceae</taxon>
        <taxon>Actinocatenispora</taxon>
    </lineage>
</organism>
<keyword evidence="4" id="KW-0560">Oxidoreductase</keyword>
<dbReference type="RefSeq" id="WP_203658153.1">
    <property type="nucleotide sequence ID" value="NZ_BAAAZM010000009.1"/>
</dbReference>
<dbReference type="PRINTS" id="PR00368">
    <property type="entry name" value="FADPNR"/>
</dbReference>
<dbReference type="InterPro" id="IPR023753">
    <property type="entry name" value="FAD/NAD-binding_dom"/>
</dbReference>
<evidence type="ECO:0000313" key="8">
    <source>
        <dbReference type="Proteomes" id="UP000612808"/>
    </source>
</evidence>
<dbReference type="PRINTS" id="PR00469">
    <property type="entry name" value="PNDRDTASEII"/>
</dbReference>
<protein>
    <submittedName>
        <fullName evidence="7">Pyridine nucleotide-disulfide oxidoreductase</fullName>
    </submittedName>
</protein>
<dbReference type="Gene3D" id="3.50.50.60">
    <property type="entry name" value="FAD/NAD(P)-binding domain"/>
    <property type="match status" value="2"/>
</dbReference>
<evidence type="ECO:0000313" key="7">
    <source>
        <dbReference type="EMBL" id="GID12159.1"/>
    </source>
</evidence>
<dbReference type="GO" id="GO:0005737">
    <property type="term" value="C:cytoplasm"/>
    <property type="evidence" value="ECO:0007669"/>
    <property type="project" value="TreeGrafter"/>
</dbReference>
<keyword evidence="2" id="KW-0285">Flavoprotein</keyword>
<evidence type="ECO:0000259" key="6">
    <source>
        <dbReference type="Pfam" id="PF14759"/>
    </source>
</evidence>
<dbReference type="PANTHER" id="PTHR43557:SF2">
    <property type="entry name" value="RIESKE DOMAIN-CONTAINING PROTEIN-RELATED"/>
    <property type="match status" value="1"/>
</dbReference>
<dbReference type="InterPro" id="IPR016156">
    <property type="entry name" value="FAD/NAD-linked_Rdtase_dimer_sf"/>
</dbReference>
<dbReference type="Proteomes" id="UP000612808">
    <property type="component" value="Unassembled WGS sequence"/>
</dbReference>
<name>A0A8J3J8N5_9ACTN</name>